<feature type="region of interest" description="Disordered" evidence="1">
    <location>
        <begin position="29"/>
        <end position="156"/>
    </location>
</feature>
<evidence type="ECO:0000256" key="1">
    <source>
        <dbReference type="SAM" id="MobiDB-lite"/>
    </source>
</evidence>
<dbReference type="EMBL" id="CAAE01013844">
    <property type="protein sequence ID" value="CAF95636.1"/>
    <property type="molecule type" value="Genomic_DNA"/>
</dbReference>
<reference evidence="2" key="2">
    <citation type="submission" date="2004-02" db="EMBL/GenBank/DDBJ databases">
        <authorList>
            <consortium name="Genoscope"/>
            <consortium name="Whitehead Institute Centre for Genome Research"/>
        </authorList>
    </citation>
    <scope>NUCLEOTIDE SEQUENCE</scope>
</reference>
<dbReference type="KEGG" id="tng:GSTEN00012363G001"/>
<accession>Q4SUP6</accession>
<proteinExistence type="predicted"/>
<name>Q4SUP6_TETNG</name>
<evidence type="ECO:0000313" key="2">
    <source>
        <dbReference type="EMBL" id="CAF95636.1"/>
    </source>
</evidence>
<comment type="caution">
    <text evidence="2">The sequence shown here is derived from an EMBL/GenBank/DDBJ whole genome shotgun (WGS) entry which is preliminary data.</text>
</comment>
<feature type="compositionally biased region" description="Low complexity" evidence="1">
    <location>
        <begin position="114"/>
        <end position="126"/>
    </location>
</feature>
<organism evidence="2">
    <name type="scientific">Tetraodon nigroviridis</name>
    <name type="common">Spotted green pufferfish</name>
    <name type="synonym">Chelonodon nigroviridis</name>
    <dbReference type="NCBI Taxonomy" id="99883"/>
    <lineage>
        <taxon>Eukaryota</taxon>
        <taxon>Metazoa</taxon>
        <taxon>Chordata</taxon>
        <taxon>Craniata</taxon>
        <taxon>Vertebrata</taxon>
        <taxon>Euteleostomi</taxon>
        <taxon>Actinopterygii</taxon>
        <taxon>Neopterygii</taxon>
        <taxon>Teleostei</taxon>
        <taxon>Neoteleostei</taxon>
        <taxon>Acanthomorphata</taxon>
        <taxon>Eupercaria</taxon>
        <taxon>Tetraodontiformes</taxon>
        <taxon>Tetradontoidea</taxon>
        <taxon>Tetraodontidae</taxon>
        <taxon>Tetraodon</taxon>
    </lineage>
</organism>
<dbReference type="OrthoDB" id="5877983at2759"/>
<protein>
    <submittedName>
        <fullName evidence="2">(spotted green pufferfish) hypothetical protein</fullName>
    </submittedName>
</protein>
<feature type="compositionally biased region" description="Pro residues" evidence="1">
    <location>
        <begin position="127"/>
        <end position="146"/>
    </location>
</feature>
<feature type="region of interest" description="Disordered" evidence="1">
    <location>
        <begin position="172"/>
        <end position="214"/>
    </location>
</feature>
<sequence>MDPTGRRRFERRRVGEQVSRWLFCLRGETMDAEGQPAPGGGSARPPELVSPSRGTLLLQEHPESCQLEAATAQRPSSSVPPFPSSTQTTWSAPPVPAQPPRAGVREAPPPPPSRMHGSPSPDNPVRGRPPPPPSRTPAAPPPPPPALRNGHSSCSIPAACVDDFESKYSFHPLDDFPPPEEYRHFTKIYPSRANRGGRGPQQERPPFCPSVAAA</sequence>
<dbReference type="AlphaFoldDB" id="Q4SUP6"/>
<gene>
    <name evidence="2" type="ORF">GSTENG00012363001</name>
</gene>
<reference evidence="2" key="1">
    <citation type="journal article" date="2004" name="Nature">
        <title>Genome duplication in the teleost fish Tetraodon nigroviridis reveals the early vertebrate proto-karyotype.</title>
        <authorList>
            <person name="Jaillon O."/>
            <person name="Aury J.-M."/>
            <person name="Brunet F."/>
            <person name="Petit J.-L."/>
            <person name="Stange-Thomann N."/>
            <person name="Mauceli E."/>
            <person name="Bouneau L."/>
            <person name="Fischer C."/>
            <person name="Ozouf-Costaz C."/>
            <person name="Bernot A."/>
            <person name="Nicaud S."/>
            <person name="Jaffe D."/>
            <person name="Fisher S."/>
            <person name="Lutfalla G."/>
            <person name="Dossat C."/>
            <person name="Segurens B."/>
            <person name="Dasilva C."/>
            <person name="Salanoubat M."/>
            <person name="Levy M."/>
            <person name="Boudet N."/>
            <person name="Castellano S."/>
            <person name="Anthouard V."/>
            <person name="Jubin C."/>
            <person name="Castelli V."/>
            <person name="Katinka M."/>
            <person name="Vacherie B."/>
            <person name="Biemont C."/>
            <person name="Skalli Z."/>
            <person name="Cattolico L."/>
            <person name="Poulain J."/>
            <person name="De Berardinis V."/>
            <person name="Cruaud C."/>
            <person name="Duprat S."/>
            <person name="Brottier P."/>
            <person name="Coutanceau J.-P."/>
            <person name="Gouzy J."/>
            <person name="Parra G."/>
            <person name="Lardier G."/>
            <person name="Chapple C."/>
            <person name="McKernan K.J."/>
            <person name="McEwan P."/>
            <person name="Bosak S."/>
            <person name="Kellis M."/>
            <person name="Volff J.-N."/>
            <person name="Guigo R."/>
            <person name="Zody M.C."/>
            <person name="Mesirov J."/>
            <person name="Lindblad-Toh K."/>
            <person name="Birren B."/>
            <person name="Nusbaum C."/>
            <person name="Kahn D."/>
            <person name="Robinson-Rechavi M."/>
            <person name="Laudet V."/>
            <person name="Schachter V."/>
            <person name="Quetier F."/>
            <person name="Saurin W."/>
            <person name="Scarpelli C."/>
            <person name="Wincker P."/>
            <person name="Lander E.S."/>
            <person name="Weissenbach J."/>
            <person name="Roest Crollius H."/>
        </authorList>
    </citation>
    <scope>NUCLEOTIDE SEQUENCE [LARGE SCALE GENOMIC DNA]</scope>
</reference>
<feature type="compositionally biased region" description="Basic and acidic residues" evidence="1">
    <location>
        <begin position="172"/>
        <end position="184"/>
    </location>
</feature>